<feature type="non-terminal residue" evidence="10">
    <location>
        <position position="119"/>
    </location>
</feature>
<dbReference type="GO" id="GO:0022857">
    <property type="term" value="F:transmembrane transporter activity"/>
    <property type="evidence" value="ECO:0007669"/>
    <property type="project" value="TreeGrafter"/>
</dbReference>
<comment type="caution">
    <text evidence="10">The sequence shown here is derived from an EMBL/GenBank/DDBJ whole genome shotgun (WGS) entry which is preliminary data.</text>
</comment>
<evidence type="ECO:0000256" key="7">
    <source>
        <dbReference type="ARBA" id="ARBA00023136"/>
    </source>
</evidence>
<sequence length="119" mass="13759">MYNLREFPEAVMRSKVRYVARIVVPWTEEAARYLCIWMVFTGAVYAVAHDNHLKISFFQDKAAPKLKKLLVLFSYFVMALFSLIILLGSIQLIQQNWKQLAVTFPLSIAVLYVPLTIFA</sequence>
<accession>X1TXC7</accession>
<gene>
    <name evidence="10" type="ORF">S12H4_33129</name>
</gene>
<dbReference type="GO" id="GO:0015740">
    <property type="term" value="P:C4-dicarboxylate transport"/>
    <property type="evidence" value="ECO:0007669"/>
    <property type="project" value="TreeGrafter"/>
</dbReference>
<evidence type="ECO:0000256" key="4">
    <source>
        <dbReference type="ARBA" id="ARBA00022519"/>
    </source>
</evidence>
<evidence type="ECO:0000256" key="8">
    <source>
        <dbReference type="SAM" id="Phobius"/>
    </source>
</evidence>
<dbReference type="EMBL" id="BARW01019499">
    <property type="protein sequence ID" value="GAI96006.1"/>
    <property type="molecule type" value="Genomic_DNA"/>
</dbReference>
<dbReference type="GO" id="GO:0005886">
    <property type="term" value="C:plasma membrane"/>
    <property type="evidence" value="ECO:0007669"/>
    <property type="project" value="UniProtKB-SubCell"/>
</dbReference>
<proteinExistence type="predicted"/>
<keyword evidence="2" id="KW-0813">Transport</keyword>
<keyword evidence="7 8" id="KW-0472">Membrane</keyword>
<dbReference type="PANTHER" id="PTHR35011">
    <property type="entry name" value="2,3-DIKETO-L-GULONATE TRAP TRANSPORTER SMALL PERMEASE PROTEIN YIAM"/>
    <property type="match status" value="1"/>
</dbReference>
<dbReference type="Pfam" id="PF04290">
    <property type="entry name" value="DctQ"/>
    <property type="match status" value="1"/>
</dbReference>
<comment type="subcellular location">
    <subcellularLocation>
        <location evidence="1">Cell inner membrane</location>
        <topology evidence="1">Multi-pass membrane protein</topology>
    </subcellularLocation>
</comment>
<dbReference type="InterPro" id="IPR007387">
    <property type="entry name" value="TRAP_DctQ"/>
</dbReference>
<dbReference type="InterPro" id="IPR055348">
    <property type="entry name" value="DctQ"/>
</dbReference>
<dbReference type="AlphaFoldDB" id="X1TXC7"/>
<keyword evidence="5 8" id="KW-0812">Transmembrane</keyword>
<evidence type="ECO:0000256" key="2">
    <source>
        <dbReference type="ARBA" id="ARBA00022448"/>
    </source>
</evidence>
<evidence type="ECO:0000259" key="9">
    <source>
        <dbReference type="Pfam" id="PF04290"/>
    </source>
</evidence>
<reference evidence="10" key="1">
    <citation type="journal article" date="2014" name="Front. Microbiol.">
        <title>High frequency of phylogenetically diverse reductive dehalogenase-homologous genes in deep subseafloor sedimentary metagenomes.</title>
        <authorList>
            <person name="Kawai M."/>
            <person name="Futagami T."/>
            <person name="Toyoda A."/>
            <person name="Takaki Y."/>
            <person name="Nishi S."/>
            <person name="Hori S."/>
            <person name="Arai W."/>
            <person name="Tsubouchi T."/>
            <person name="Morono Y."/>
            <person name="Uchiyama I."/>
            <person name="Ito T."/>
            <person name="Fujiyama A."/>
            <person name="Inagaki F."/>
            <person name="Takami H."/>
        </authorList>
    </citation>
    <scope>NUCLEOTIDE SEQUENCE</scope>
    <source>
        <strain evidence="10">Expedition CK06-06</strain>
    </source>
</reference>
<evidence type="ECO:0000256" key="6">
    <source>
        <dbReference type="ARBA" id="ARBA00022989"/>
    </source>
</evidence>
<keyword evidence="3" id="KW-1003">Cell membrane</keyword>
<evidence type="ECO:0000256" key="1">
    <source>
        <dbReference type="ARBA" id="ARBA00004429"/>
    </source>
</evidence>
<feature type="transmembrane region" description="Helical" evidence="8">
    <location>
        <begin position="69"/>
        <end position="93"/>
    </location>
</feature>
<organism evidence="10">
    <name type="scientific">marine sediment metagenome</name>
    <dbReference type="NCBI Taxonomy" id="412755"/>
    <lineage>
        <taxon>unclassified sequences</taxon>
        <taxon>metagenomes</taxon>
        <taxon>ecological metagenomes</taxon>
    </lineage>
</organism>
<evidence type="ECO:0000313" key="10">
    <source>
        <dbReference type="EMBL" id="GAI96006.1"/>
    </source>
</evidence>
<keyword evidence="6 8" id="KW-1133">Transmembrane helix</keyword>
<keyword evidence="4" id="KW-0997">Cell inner membrane</keyword>
<evidence type="ECO:0000256" key="5">
    <source>
        <dbReference type="ARBA" id="ARBA00022692"/>
    </source>
</evidence>
<protein>
    <recommendedName>
        <fullName evidence="9">Tripartite ATP-independent periplasmic transporters DctQ component domain-containing protein</fullName>
    </recommendedName>
</protein>
<feature type="transmembrane region" description="Helical" evidence="8">
    <location>
        <begin position="30"/>
        <end position="48"/>
    </location>
</feature>
<dbReference type="PANTHER" id="PTHR35011:SF2">
    <property type="entry name" value="2,3-DIKETO-L-GULONATE TRAP TRANSPORTER SMALL PERMEASE PROTEIN YIAM"/>
    <property type="match status" value="1"/>
</dbReference>
<name>X1TXC7_9ZZZZ</name>
<feature type="domain" description="Tripartite ATP-independent periplasmic transporters DctQ component" evidence="9">
    <location>
        <begin position="16"/>
        <end position="118"/>
    </location>
</feature>
<feature type="transmembrane region" description="Helical" evidence="8">
    <location>
        <begin position="99"/>
        <end position="118"/>
    </location>
</feature>
<evidence type="ECO:0000256" key="3">
    <source>
        <dbReference type="ARBA" id="ARBA00022475"/>
    </source>
</evidence>